<keyword evidence="2" id="KW-1133">Transmembrane helix</keyword>
<dbReference type="Proteomes" id="UP000294832">
    <property type="component" value="Unassembled WGS sequence"/>
</dbReference>
<evidence type="ECO:0000313" key="4">
    <source>
        <dbReference type="EMBL" id="TCN86771.1"/>
    </source>
</evidence>
<dbReference type="Pfam" id="PF07916">
    <property type="entry name" value="TraG_N"/>
    <property type="match status" value="1"/>
</dbReference>
<evidence type="ECO:0000256" key="2">
    <source>
        <dbReference type="SAM" id="Phobius"/>
    </source>
</evidence>
<feature type="transmembrane region" description="Helical" evidence="2">
    <location>
        <begin position="426"/>
        <end position="452"/>
    </location>
</feature>
<organism evidence="4 5">
    <name type="scientific">Shewanella fodinae</name>
    <dbReference type="NCBI Taxonomy" id="552357"/>
    <lineage>
        <taxon>Bacteria</taxon>
        <taxon>Pseudomonadati</taxon>
        <taxon>Pseudomonadota</taxon>
        <taxon>Gammaproteobacteria</taxon>
        <taxon>Alteromonadales</taxon>
        <taxon>Shewanellaceae</taxon>
        <taxon>Shewanella</taxon>
    </lineage>
</organism>
<sequence>MGAFSIHSIGDSAFLEQILIAVSMITGTGDFEKMVSIGLLLGVLIICIQSVFQGARQINFQQVLLGWLIYACSFGPTTTVTIEDAYTGEVRVVANVPLLVGFAGGMISNVGYTITNLFETGYGVIVPNVTESHFSETLKLLNDVRRRAYDTGVFTALNAANGGGYVDVRLSWNNYIRECTLTKVDLRLMSLDELMNRPTDTALRFNSQLYGTRLYLSVSNPDGADYTCTDGWVAISNATENLNSPVVVDALNNLLGIDTSAGDDAITKIGDSLQAMGASTTSSIDYLKAAVLEPLYYEAAAGRYQDLQDYGSALMINQAIQQRNTQWAAEQSMFMTVVRPMLTFFEGFIYAITPIIAFIIVMGSFGLQLAGKYVQTILWIQLWMPVLSIINLFVHTAASKEMSSLSSSGLDSMYALSSTGDVLQHWIATGGMLAAATPIISLFIVTGSTYAFTSLASRINGGDHVNEKMQTPDLLQQDPVMKGQPAFSYNQFSGAMASGAESLVDKVNIGQTLSSVVSSSQAASAQATRNFSEQLSNSVFSGASAEQSYARLQGLGQTLRASDSSQAKAIYGQAQDYARQYGLSETHTDAIAGAIAMKASGSVDAGKLAAVIGGPIGRIAAKSGAVGKDAPLKVQGDVSGSAESRTMDQRQQLTTDLDKLAKNLGFSKDDSAALTQDLARQTNTESGQRFTNSLGEEQREQLSQSATQAVSAQNTYQRLSSAQSSIGTASQMDMRALAASTVGSPAASTMLQNGMRMASPETRQAAAEKARFYQALGMDSAQALAGGQIYALLNSGKGAEQVVAAEAISAATGGVVTQGVGRFNENQLLVQQAPAITGLSNTQQLHDPSRMNERQRTQAYGSVPSEKAVFQQHDKNMSRVQDVHANQKESFQDERLGSLRTQIMNSNVEPSTASNIFASSEGAGRFFDKIVGGSGAAMDGFSNDFANSMNQLARMTPEQRDQFIADAHKGDQYIKDQYGLPGFLATGAANLGRDIIGAGVSGFYAAKEWLTGKSDLSEAAKGMSVRERGMFFAAALASASEAGAEHAEAFVQQYGDEFRNLAMQTAIQEHGLHSDAGARLFASSILGASDGKEQEYRAQLRREMGDDALANKTADIIESAAGAGREQAGGYLAPVSRYFAVKQGGGS</sequence>
<feature type="transmembrane region" description="Helical" evidence="2">
    <location>
        <begin position="376"/>
        <end position="394"/>
    </location>
</feature>
<name>A0A4R2FCS3_9GAMM</name>
<dbReference type="EMBL" id="SLWF01000006">
    <property type="protein sequence ID" value="TCN86771.1"/>
    <property type="molecule type" value="Genomic_DNA"/>
</dbReference>
<feature type="transmembrane region" description="Helical" evidence="2">
    <location>
        <begin position="348"/>
        <end position="370"/>
    </location>
</feature>
<accession>A0A4R2FCS3</accession>
<reference evidence="4 5" key="1">
    <citation type="submission" date="2019-03" db="EMBL/GenBank/DDBJ databases">
        <title>Freshwater and sediment microbial communities from various areas in North America, analyzing microbe dynamics in response to fracking.</title>
        <authorList>
            <person name="Lamendella R."/>
        </authorList>
    </citation>
    <scope>NUCLEOTIDE SEQUENCE [LARGE SCALE GENOMIC DNA]</scope>
    <source>
        <strain evidence="4 5">74A</strain>
    </source>
</reference>
<feature type="transmembrane region" description="Helical" evidence="2">
    <location>
        <begin position="34"/>
        <end position="52"/>
    </location>
</feature>
<feature type="region of interest" description="Disordered" evidence="1">
    <location>
        <begin position="681"/>
        <end position="709"/>
    </location>
</feature>
<keyword evidence="2" id="KW-0472">Membrane</keyword>
<feature type="domain" description="TraG N-terminal Proteobacteria" evidence="3">
    <location>
        <begin position="5"/>
        <end position="465"/>
    </location>
</feature>
<dbReference type="OrthoDB" id="6717612at2"/>
<dbReference type="RefSeq" id="WP_133038356.1">
    <property type="nucleotide sequence ID" value="NZ_SLWF01000006.1"/>
</dbReference>
<proteinExistence type="predicted"/>
<evidence type="ECO:0000259" key="3">
    <source>
        <dbReference type="Pfam" id="PF07916"/>
    </source>
</evidence>
<evidence type="ECO:0000313" key="5">
    <source>
        <dbReference type="Proteomes" id="UP000294832"/>
    </source>
</evidence>
<gene>
    <name evidence="4" type="ORF">EDC91_10646</name>
</gene>
<dbReference type="InterPro" id="IPR012931">
    <property type="entry name" value="TraG_N_Proteobacteria"/>
</dbReference>
<evidence type="ECO:0000256" key="1">
    <source>
        <dbReference type="SAM" id="MobiDB-lite"/>
    </source>
</evidence>
<keyword evidence="5" id="KW-1185">Reference proteome</keyword>
<keyword evidence="2" id="KW-0812">Transmembrane</keyword>
<dbReference type="AlphaFoldDB" id="A0A4R2FCS3"/>
<comment type="caution">
    <text evidence="4">The sequence shown here is derived from an EMBL/GenBank/DDBJ whole genome shotgun (WGS) entry which is preliminary data.</text>
</comment>
<protein>
    <submittedName>
        <fullName evidence="4">Conjugal transfer mating pair stabilization protein TraG</fullName>
    </submittedName>
</protein>